<dbReference type="Proteomes" id="UP000233618">
    <property type="component" value="Unassembled WGS sequence"/>
</dbReference>
<dbReference type="AlphaFoldDB" id="A0A2N3IBP2"/>
<gene>
    <name evidence="2" type="ORF">BZG01_06405</name>
</gene>
<feature type="transmembrane region" description="Helical" evidence="1">
    <location>
        <begin position="349"/>
        <end position="370"/>
    </location>
</feature>
<dbReference type="PANTHER" id="PTHR34219:SF3">
    <property type="entry name" value="BLL7967 PROTEIN"/>
    <property type="match status" value="1"/>
</dbReference>
<dbReference type="RefSeq" id="WP_101309095.1">
    <property type="nucleotide sequence ID" value="NZ_MVDE01000007.1"/>
</dbReference>
<keyword evidence="3" id="KW-1185">Reference proteome</keyword>
<proteinExistence type="predicted"/>
<name>A0A2N3IBP2_9BACT</name>
<evidence type="ECO:0000313" key="3">
    <source>
        <dbReference type="Proteomes" id="UP000233618"/>
    </source>
</evidence>
<evidence type="ECO:0000313" key="2">
    <source>
        <dbReference type="EMBL" id="PKQ67695.1"/>
    </source>
</evidence>
<keyword evidence="1" id="KW-0472">Membrane</keyword>
<keyword evidence="1" id="KW-0812">Transmembrane</keyword>
<dbReference type="PROSITE" id="PS51257">
    <property type="entry name" value="PROKAR_LIPOPROTEIN"/>
    <property type="match status" value="1"/>
</dbReference>
<organism evidence="2 3">
    <name type="scientific">Labilibaculum manganireducens</name>
    <dbReference type="NCBI Taxonomy" id="1940525"/>
    <lineage>
        <taxon>Bacteria</taxon>
        <taxon>Pseudomonadati</taxon>
        <taxon>Bacteroidota</taxon>
        <taxon>Bacteroidia</taxon>
        <taxon>Marinilabiliales</taxon>
        <taxon>Marinifilaceae</taxon>
        <taxon>Labilibaculum</taxon>
    </lineage>
</organism>
<dbReference type="InterPro" id="IPR005625">
    <property type="entry name" value="PepSY-ass_TM"/>
</dbReference>
<feature type="transmembrane region" description="Helical" evidence="1">
    <location>
        <begin position="152"/>
        <end position="172"/>
    </location>
</feature>
<reference evidence="2 3" key="1">
    <citation type="journal article" date="2017" name="Front. Microbiol.">
        <title>Labilibaculum manganireducens gen. nov., sp. nov. and Labilibaculum filiforme sp. nov., Novel Bacteroidetes Isolated from Subsurface Sediments of the Baltic Sea.</title>
        <authorList>
            <person name="Vandieken V."/>
            <person name="Marshall I.P."/>
            <person name="Niemann H."/>
            <person name="Engelen B."/>
            <person name="Cypionka H."/>
        </authorList>
    </citation>
    <scope>NUCLEOTIDE SEQUENCE [LARGE SCALE GENOMIC DNA]</scope>
    <source>
        <strain evidence="2 3">59.10-2M</strain>
    </source>
</reference>
<sequence length="382" mass="44324">MIKNAIAKIHLWLGLTSGVIVLIVSLTGCIYAFSKEITEWRRLDASYVEKQADSTIPVSKLWEKAEEEFGTEKKISWVNIYNDPKKTWMFYTYKPNPGGLTYFSSIEHYESLFIDPYKGEIKAVYNEKLDFFNIVKYLHWSLLLKTEIGQPIVGWSTFIFVILLISGLVLWWPKSFKTAQNRFKIKWKKPTKLYRKLYDLHNVFGFYSIVFALLISLTGMVWAFRWFQTTVYVVAAGTTSPPDVSMEKSSPENYIVTNPVDEAYSQTRKKYADANAFRISFPTDSLGVINVYVQQKEGMYYISHQLQFDQYSGKLLKERKHSDKNFGEKLITANYDIHVGAILGIPGKILAFLVSLICASLPVTGFLMWWKRRRNRQQISLF</sequence>
<dbReference type="PANTHER" id="PTHR34219">
    <property type="entry name" value="IRON-REGULATED INNER MEMBRANE PROTEIN-RELATED"/>
    <property type="match status" value="1"/>
</dbReference>
<feature type="transmembrane region" description="Helical" evidence="1">
    <location>
        <begin position="12"/>
        <end position="33"/>
    </location>
</feature>
<dbReference type="EMBL" id="MVDE01000007">
    <property type="protein sequence ID" value="PKQ67695.1"/>
    <property type="molecule type" value="Genomic_DNA"/>
</dbReference>
<comment type="caution">
    <text evidence="2">The sequence shown here is derived from an EMBL/GenBank/DDBJ whole genome shotgun (WGS) entry which is preliminary data.</text>
</comment>
<feature type="transmembrane region" description="Helical" evidence="1">
    <location>
        <begin position="204"/>
        <end position="224"/>
    </location>
</feature>
<accession>A0A2N3IBP2</accession>
<keyword evidence="1" id="KW-1133">Transmembrane helix</keyword>
<evidence type="ECO:0008006" key="4">
    <source>
        <dbReference type="Google" id="ProtNLM"/>
    </source>
</evidence>
<protein>
    <recommendedName>
        <fullName evidence="4">PepSY domain-containing protein</fullName>
    </recommendedName>
</protein>
<dbReference type="Pfam" id="PF03929">
    <property type="entry name" value="PepSY_TM"/>
    <property type="match status" value="1"/>
</dbReference>
<evidence type="ECO:0000256" key="1">
    <source>
        <dbReference type="SAM" id="Phobius"/>
    </source>
</evidence>